<protein>
    <submittedName>
        <fullName evidence="1">Uncharacterized protein</fullName>
    </submittedName>
</protein>
<evidence type="ECO:0000313" key="1">
    <source>
        <dbReference type="EMBL" id="ANZ37492.1"/>
    </source>
</evidence>
<gene>
    <name evidence="1" type="ORF">BBK82_16980</name>
</gene>
<reference evidence="1 2" key="1">
    <citation type="submission" date="2016-07" db="EMBL/GenBank/DDBJ databases">
        <title>Complete genome sequence of the Lentzea guizhouensis DHS C013.</title>
        <authorList>
            <person name="Cao C."/>
        </authorList>
    </citation>
    <scope>NUCLEOTIDE SEQUENCE [LARGE SCALE GENOMIC DNA]</scope>
    <source>
        <strain evidence="1 2">DHS C013</strain>
    </source>
</reference>
<name>A0A1B2HIG5_9PSEU</name>
<dbReference type="OrthoDB" id="3696314at2"/>
<proteinExistence type="predicted"/>
<dbReference type="AlphaFoldDB" id="A0A1B2HIG5"/>
<organism evidence="1 2">
    <name type="scientific">Lentzea guizhouensis</name>
    <dbReference type="NCBI Taxonomy" id="1586287"/>
    <lineage>
        <taxon>Bacteria</taxon>
        <taxon>Bacillati</taxon>
        <taxon>Actinomycetota</taxon>
        <taxon>Actinomycetes</taxon>
        <taxon>Pseudonocardiales</taxon>
        <taxon>Pseudonocardiaceae</taxon>
        <taxon>Lentzea</taxon>
    </lineage>
</organism>
<accession>A0A1B2HIG5</accession>
<dbReference type="KEGG" id="led:BBK82_16980"/>
<evidence type="ECO:0000313" key="2">
    <source>
        <dbReference type="Proteomes" id="UP000093053"/>
    </source>
</evidence>
<dbReference type="STRING" id="1586287.BBK82_16980"/>
<keyword evidence="2" id="KW-1185">Reference proteome</keyword>
<dbReference type="EMBL" id="CP016793">
    <property type="protein sequence ID" value="ANZ37492.1"/>
    <property type="molecule type" value="Genomic_DNA"/>
</dbReference>
<sequence>MTHEFDVAEYRGETYRTSRSEAAENHVWLIKIGEKAPERQVPIADLNAWYRERVRATWRGQPFRVTKEHNGRATVDYVGHDGTWAKQNGLEGDRYNGFYGTIDAAELENVQVDRTDHLARWKKENQG</sequence>
<dbReference type="Proteomes" id="UP000093053">
    <property type="component" value="Chromosome"/>
</dbReference>
<dbReference type="RefSeq" id="WP_065915880.1">
    <property type="nucleotide sequence ID" value="NZ_CP016793.1"/>
</dbReference>